<organism evidence="6 7">
    <name type="scientific">Pseudooceanicola nanhaiensis</name>
    <dbReference type="NCBI Taxonomy" id="375761"/>
    <lineage>
        <taxon>Bacteria</taxon>
        <taxon>Pseudomonadati</taxon>
        <taxon>Pseudomonadota</taxon>
        <taxon>Alphaproteobacteria</taxon>
        <taxon>Rhodobacterales</taxon>
        <taxon>Paracoccaceae</taxon>
        <taxon>Pseudooceanicola</taxon>
    </lineage>
</organism>
<dbReference type="Pfam" id="PF04828">
    <property type="entry name" value="GFA"/>
    <property type="match status" value="1"/>
</dbReference>
<dbReference type="PANTHER" id="PTHR33337">
    <property type="entry name" value="GFA DOMAIN-CONTAINING PROTEIN"/>
    <property type="match status" value="1"/>
</dbReference>
<dbReference type="InterPro" id="IPR006913">
    <property type="entry name" value="CENP-V/GFA"/>
</dbReference>
<dbReference type="SUPFAM" id="SSF51316">
    <property type="entry name" value="Mss4-like"/>
    <property type="match status" value="1"/>
</dbReference>
<keyword evidence="2" id="KW-0479">Metal-binding</keyword>
<dbReference type="PANTHER" id="PTHR33337:SF40">
    <property type="entry name" value="CENP-V_GFA DOMAIN-CONTAINING PROTEIN-RELATED"/>
    <property type="match status" value="1"/>
</dbReference>
<feature type="domain" description="CENP-V/GFA" evidence="5">
    <location>
        <begin position="2"/>
        <end position="121"/>
    </location>
</feature>
<evidence type="ECO:0000256" key="1">
    <source>
        <dbReference type="ARBA" id="ARBA00005495"/>
    </source>
</evidence>
<protein>
    <recommendedName>
        <fullName evidence="5">CENP-V/GFA domain-containing protein</fullName>
    </recommendedName>
</protein>
<evidence type="ECO:0000256" key="2">
    <source>
        <dbReference type="ARBA" id="ARBA00022723"/>
    </source>
</evidence>
<dbReference type="Gene3D" id="3.90.1590.10">
    <property type="entry name" value="glutathione-dependent formaldehyde- activating enzyme (gfa)"/>
    <property type="match status" value="1"/>
</dbReference>
<dbReference type="AlphaFoldDB" id="A0A917WJH5"/>
<evidence type="ECO:0000313" key="6">
    <source>
        <dbReference type="EMBL" id="GGM08676.1"/>
    </source>
</evidence>
<dbReference type="RefSeq" id="WP_028286893.1">
    <property type="nucleotide sequence ID" value="NZ_BMLF01000002.1"/>
</dbReference>
<dbReference type="EMBL" id="BMLF01000002">
    <property type="protein sequence ID" value="GGM08676.1"/>
    <property type="molecule type" value="Genomic_DNA"/>
</dbReference>
<evidence type="ECO:0000256" key="4">
    <source>
        <dbReference type="ARBA" id="ARBA00023239"/>
    </source>
</evidence>
<comment type="caution">
    <text evidence="6">The sequence shown here is derived from an EMBL/GenBank/DDBJ whole genome shotgun (WGS) entry which is preliminary data.</text>
</comment>
<accession>A0A917WJH5</accession>
<name>A0A917WJH5_9RHOB</name>
<keyword evidence="3" id="KW-0862">Zinc</keyword>
<sequence>MTEGRCLCGEVRVSVEGLSDEISACFCDMCRRAGGGLQMGIEAPAETVTITGPLKTHRSSKLAERAWCDTCGSPVWFRYVEGPDTGYLELSPGLFDHDGGATLKRIVYADRATGVHLKGAEIEMTSAQYEQEFPFLDEGETP</sequence>
<keyword evidence="4" id="KW-0456">Lyase</keyword>
<dbReference type="GO" id="GO:0016846">
    <property type="term" value="F:carbon-sulfur lyase activity"/>
    <property type="evidence" value="ECO:0007669"/>
    <property type="project" value="InterPro"/>
</dbReference>
<dbReference type="PROSITE" id="PS51891">
    <property type="entry name" value="CENP_V_GFA"/>
    <property type="match status" value="1"/>
</dbReference>
<dbReference type="GO" id="GO:0046872">
    <property type="term" value="F:metal ion binding"/>
    <property type="evidence" value="ECO:0007669"/>
    <property type="project" value="UniProtKB-KW"/>
</dbReference>
<keyword evidence="7" id="KW-1185">Reference proteome</keyword>
<evidence type="ECO:0000259" key="5">
    <source>
        <dbReference type="PROSITE" id="PS51891"/>
    </source>
</evidence>
<reference evidence="6" key="1">
    <citation type="journal article" date="2014" name="Int. J. Syst. Evol. Microbiol.">
        <title>Complete genome sequence of Corynebacterium casei LMG S-19264T (=DSM 44701T), isolated from a smear-ripened cheese.</title>
        <authorList>
            <consortium name="US DOE Joint Genome Institute (JGI-PGF)"/>
            <person name="Walter F."/>
            <person name="Albersmeier A."/>
            <person name="Kalinowski J."/>
            <person name="Ruckert C."/>
        </authorList>
    </citation>
    <scope>NUCLEOTIDE SEQUENCE</scope>
    <source>
        <strain evidence="6">CGMCC 1.6293</strain>
    </source>
</reference>
<dbReference type="InterPro" id="IPR011057">
    <property type="entry name" value="Mss4-like_sf"/>
</dbReference>
<dbReference type="Proteomes" id="UP000649829">
    <property type="component" value="Unassembled WGS sequence"/>
</dbReference>
<evidence type="ECO:0000313" key="7">
    <source>
        <dbReference type="Proteomes" id="UP000649829"/>
    </source>
</evidence>
<comment type="similarity">
    <text evidence="1">Belongs to the Gfa family.</text>
</comment>
<reference evidence="6" key="2">
    <citation type="submission" date="2020-09" db="EMBL/GenBank/DDBJ databases">
        <authorList>
            <person name="Sun Q."/>
            <person name="Zhou Y."/>
        </authorList>
    </citation>
    <scope>NUCLEOTIDE SEQUENCE</scope>
    <source>
        <strain evidence="6">CGMCC 1.6293</strain>
    </source>
</reference>
<proteinExistence type="inferred from homology"/>
<gene>
    <name evidence="6" type="ORF">GCM10011534_33380</name>
</gene>
<evidence type="ECO:0000256" key="3">
    <source>
        <dbReference type="ARBA" id="ARBA00022833"/>
    </source>
</evidence>